<gene>
    <name evidence="1" type="ORF">METZ01_LOCUS415382</name>
</gene>
<protein>
    <submittedName>
        <fullName evidence="1">Uncharacterized protein</fullName>
    </submittedName>
</protein>
<dbReference type="EMBL" id="UINC01162653">
    <property type="protein sequence ID" value="SVD62528.1"/>
    <property type="molecule type" value="Genomic_DNA"/>
</dbReference>
<reference evidence="1" key="1">
    <citation type="submission" date="2018-05" db="EMBL/GenBank/DDBJ databases">
        <authorList>
            <person name="Lanie J.A."/>
            <person name="Ng W.-L."/>
            <person name="Kazmierczak K.M."/>
            <person name="Andrzejewski T.M."/>
            <person name="Davidsen T.M."/>
            <person name="Wayne K.J."/>
            <person name="Tettelin H."/>
            <person name="Glass J.I."/>
            <person name="Rusch D."/>
            <person name="Podicherti R."/>
            <person name="Tsui H.-C.T."/>
            <person name="Winkler M.E."/>
        </authorList>
    </citation>
    <scope>NUCLEOTIDE SEQUENCE</scope>
</reference>
<accession>A0A382WWD7</accession>
<organism evidence="1">
    <name type="scientific">marine metagenome</name>
    <dbReference type="NCBI Taxonomy" id="408172"/>
    <lineage>
        <taxon>unclassified sequences</taxon>
        <taxon>metagenomes</taxon>
        <taxon>ecological metagenomes</taxon>
    </lineage>
</organism>
<dbReference type="AlphaFoldDB" id="A0A382WWD7"/>
<feature type="non-terminal residue" evidence="1">
    <location>
        <position position="24"/>
    </location>
</feature>
<proteinExistence type="predicted"/>
<sequence length="24" mass="2856">MEYGQIRPLQVIEIREVNGRGERI</sequence>
<evidence type="ECO:0000313" key="1">
    <source>
        <dbReference type="EMBL" id="SVD62528.1"/>
    </source>
</evidence>
<name>A0A382WWD7_9ZZZZ</name>